<sequence>MKAIEYAKKYNVPGGADAGHQVCHCRESAVVAAIPQDHVSILAMNEDEAEALTGEAIRCWHLTRRWTG</sequence>
<keyword evidence="1" id="KW-0808">Transferase</keyword>
<dbReference type="SUPFAM" id="SSF53613">
    <property type="entry name" value="Ribokinase-like"/>
    <property type="match status" value="1"/>
</dbReference>
<name>A0A376YCC1_ECOLX</name>
<dbReference type="GO" id="GO:0016301">
    <property type="term" value="F:kinase activity"/>
    <property type="evidence" value="ECO:0007669"/>
    <property type="project" value="UniProtKB-KW"/>
</dbReference>
<reference evidence="1 2" key="1">
    <citation type="submission" date="2018-06" db="EMBL/GenBank/DDBJ databases">
        <authorList>
            <consortium name="Pathogen Informatics"/>
            <person name="Doyle S."/>
        </authorList>
    </citation>
    <scope>NUCLEOTIDE SEQUENCE [LARGE SCALE GENOMIC DNA]</scope>
    <source>
        <strain evidence="1 2">NCTC9117</strain>
    </source>
</reference>
<keyword evidence="1" id="KW-0418">Kinase</keyword>
<dbReference type="EC" id="2.7.1.73" evidence="1"/>
<organism evidence="1 2">
    <name type="scientific">Escherichia coli</name>
    <dbReference type="NCBI Taxonomy" id="562"/>
    <lineage>
        <taxon>Bacteria</taxon>
        <taxon>Pseudomonadati</taxon>
        <taxon>Pseudomonadota</taxon>
        <taxon>Gammaproteobacteria</taxon>
        <taxon>Enterobacterales</taxon>
        <taxon>Enterobacteriaceae</taxon>
        <taxon>Escherichia</taxon>
    </lineage>
</organism>
<dbReference type="Proteomes" id="UP000254785">
    <property type="component" value="Unassembled WGS sequence"/>
</dbReference>
<dbReference type="EMBL" id="UGDC01000003">
    <property type="protein sequence ID" value="STJ82089.1"/>
    <property type="molecule type" value="Genomic_DNA"/>
</dbReference>
<proteinExistence type="predicted"/>
<accession>A0A376YCC1</accession>
<gene>
    <name evidence="1" type="primary">gsk_1</name>
    <name evidence="1" type="ORF">NCTC9117_04685</name>
</gene>
<evidence type="ECO:0000313" key="2">
    <source>
        <dbReference type="Proteomes" id="UP000254785"/>
    </source>
</evidence>
<protein>
    <submittedName>
        <fullName evidence="1">Inosine-guanosine kinase</fullName>
        <ecNumber evidence="1">2.7.1.73</ecNumber>
    </submittedName>
</protein>
<evidence type="ECO:0000313" key="1">
    <source>
        <dbReference type="EMBL" id="STJ82089.1"/>
    </source>
</evidence>
<dbReference type="AlphaFoldDB" id="A0A376YCC1"/>
<dbReference type="InterPro" id="IPR029056">
    <property type="entry name" value="Ribokinase-like"/>
</dbReference>